<accession>A0ABD3FPM4</accession>
<feature type="region of interest" description="Disordered" evidence="1">
    <location>
        <begin position="455"/>
        <end position="474"/>
    </location>
</feature>
<reference evidence="2 3" key="1">
    <citation type="submission" date="2024-09" db="EMBL/GenBank/DDBJ databases">
        <title>Genome sequencing and assembly of Phytophthora oleae, isolate VK10A, causative agent of rot of olive drupes.</title>
        <authorList>
            <person name="Conti Taguali S."/>
            <person name="Riolo M."/>
            <person name="La Spada F."/>
            <person name="Cacciola S.O."/>
            <person name="Dionisio G."/>
        </authorList>
    </citation>
    <scope>NUCLEOTIDE SEQUENCE [LARGE SCALE GENOMIC DNA]</scope>
    <source>
        <strain evidence="2 3">VK10A</strain>
    </source>
</reference>
<comment type="caution">
    <text evidence="2">The sequence shown here is derived from an EMBL/GenBank/DDBJ whole genome shotgun (WGS) entry which is preliminary data.</text>
</comment>
<evidence type="ECO:0000313" key="3">
    <source>
        <dbReference type="Proteomes" id="UP001632037"/>
    </source>
</evidence>
<proteinExistence type="predicted"/>
<evidence type="ECO:0000256" key="1">
    <source>
        <dbReference type="SAM" id="MobiDB-lite"/>
    </source>
</evidence>
<feature type="compositionally biased region" description="Basic and acidic residues" evidence="1">
    <location>
        <begin position="490"/>
        <end position="505"/>
    </location>
</feature>
<dbReference type="EMBL" id="JBIMZQ010000013">
    <property type="protein sequence ID" value="KAL3667569.1"/>
    <property type="molecule type" value="Genomic_DNA"/>
</dbReference>
<organism evidence="2 3">
    <name type="scientific">Phytophthora oleae</name>
    <dbReference type="NCBI Taxonomy" id="2107226"/>
    <lineage>
        <taxon>Eukaryota</taxon>
        <taxon>Sar</taxon>
        <taxon>Stramenopiles</taxon>
        <taxon>Oomycota</taxon>
        <taxon>Peronosporomycetes</taxon>
        <taxon>Peronosporales</taxon>
        <taxon>Peronosporaceae</taxon>
        <taxon>Phytophthora</taxon>
    </lineage>
</organism>
<feature type="compositionally biased region" description="Polar residues" evidence="1">
    <location>
        <begin position="382"/>
        <end position="413"/>
    </location>
</feature>
<feature type="region of interest" description="Disordered" evidence="1">
    <location>
        <begin position="481"/>
        <end position="505"/>
    </location>
</feature>
<gene>
    <name evidence="2" type="ORF">V7S43_007123</name>
</gene>
<evidence type="ECO:0000313" key="2">
    <source>
        <dbReference type="EMBL" id="KAL3667569.1"/>
    </source>
</evidence>
<keyword evidence="3" id="KW-1185">Reference proteome</keyword>
<dbReference type="Proteomes" id="UP001632037">
    <property type="component" value="Unassembled WGS sequence"/>
</dbReference>
<dbReference type="AlphaFoldDB" id="A0ABD3FPM4"/>
<protein>
    <submittedName>
        <fullName evidence="2">Uncharacterized protein</fullName>
    </submittedName>
</protein>
<feature type="region of interest" description="Disordered" evidence="1">
    <location>
        <begin position="382"/>
        <end position="450"/>
    </location>
</feature>
<sequence length="641" mass="71237">MSKIKWARLPVSNQWAAKAKAGGGTSRAQAGNTGEATHYEQVMFKPGMYLKEDIDRLRSICTQPGAALAGRRLRLATDDEWKIIAGLSEGTIVCRQLPAFLKSVLGSHERLRLYKTIQKQVEGELVMKLRNGMSVKASRHSTRAIKESILLAAQRSKTNVHELHQMFNLAKTISYNHAQQSMHFFFFDRATAKKFELVMIPYKGMVHRVRNMHGPDAGTVWDPQLDRYGVRTAERTMYEVKMYNITRFMDIGRLTTYLQQNTAAEVKLEDLDVCTPNSKTSTVLKLTVKMAGCPEFLRGIIRIIWFGLTIILKHPNASTLSISTGHGSRVAKEADVAELEDLAKPFATLEEVKTSAAQRLLIQESEEQQAQAAVTPAVAKSKSQLTEVENKSRLPNVQCNGDTDPSTGSVKQQQETKVEPKPKRAWVTVPLGGGRKLHGHQPVLGQRQLRTTSRYAELEEDSEPEGEDNIAGDDKTIQQPMVEISSGSSQEKRKPPQISKSEKDKLNLVVKKPAEMPTIPLLLTLKQRERTTLSKILQPLAEHTAGYAIMEKVRPVQTDGFKDLESNLGLTEVNTPSSGNCMAMALAQAVANHDLAAHDGVLEQATASIKRGIKVAGQMNMDQQFGHYARMNTLVNVNRGW</sequence>
<feature type="compositionally biased region" description="Acidic residues" evidence="1">
    <location>
        <begin position="458"/>
        <end position="471"/>
    </location>
</feature>
<name>A0ABD3FPM4_9STRA</name>